<dbReference type="EMBL" id="CAJOBG010007936">
    <property type="protein sequence ID" value="CAF4230558.1"/>
    <property type="molecule type" value="Genomic_DNA"/>
</dbReference>
<keyword evidence="2" id="KW-1185">Reference proteome</keyword>
<comment type="caution">
    <text evidence="1">The sequence shown here is derived from an EMBL/GenBank/DDBJ whole genome shotgun (WGS) entry which is preliminary data.</text>
</comment>
<dbReference type="Proteomes" id="UP000663866">
    <property type="component" value="Unassembled WGS sequence"/>
</dbReference>
<dbReference type="InterPro" id="IPR012337">
    <property type="entry name" value="RNaseH-like_sf"/>
</dbReference>
<gene>
    <name evidence="1" type="ORF">OVN521_LOCUS27951</name>
</gene>
<evidence type="ECO:0000313" key="1">
    <source>
        <dbReference type="EMBL" id="CAF4230558.1"/>
    </source>
</evidence>
<organism evidence="1 2">
    <name type="scientific">Rotaria magnacalcarata</name>
    <dbReference type="NCBI Taxonomy" id="392030"/>
    <lineage>
        <taxon>Eukaryota</taxon>
        <taxon>Metazoa</taxon>
        <taxon>Spiralia</taxon>
        <taxon>Gnathifera</taxon>
        <taxon>Rotifera</taxon>
        <taxon>Eurotatoria</taxon>
        <taxon>Bdelloidea</taxon>
        <taxon>Philodinida</taxon>
        <taxon>Philodinidae</taxon>
        <taxon>Rotaria</taxon>
    </lineage>
</organism>
<evidence type="ECO:0000313" key="2">
    <source>
        <dbReference type="Proteomes" id="UP000663866"/>
    </source>
</evidence>
<proteinExistence type="predicted"/>
<sequence>MSYRGILSPIGSPHNENVTFSDSDVILTDSPPPDSHLHNFTCSKILILLETKPEQYIIIKNTGKHTFDCWTNFGFPAIVNRDGKAKRIEGFVSCQHCFSTYSFISSSTRCLNRHKCNNSKICQNIRPFSIMEDDGLRQLIQECISIGARYGNIDVNRVLRGADVTAEHVSTLANKHRCRITKVLAEPIENDAVTFCPDIWSDPIRQISYLCISVAFVDDQYQYRSYDLCCSPFEEEDKSSESIIAVLQKVLKRFGINDLSLNESSKAQNGSSSNSTDDNAKDLTNFDDSLFTIGNIDEISFINVSKINIKDLPDYARDVIKGFNNCKVKLNGLNKEIQSEGDISMKFFRLRLLELLETMFVLGPIDFVAAFLHPSYVRRQLKEINERELRKQSLQRHPFEEIIEETGMVQKSKKRRKRFGEEYESGNLSDEYGDSEAEVDKYLAMHIDPKTVVDNPLIFFPENQKNLPL</sequence>
<protein>
    <submittedName>
        <fullName evidence="1">Uncharacterized protein</fullName>
    </submittedName>
</protein>
<accession>A0A820DDN1</accession>
<dbReference type="Gene3D" id="1.10.10.1070">
    <property type="entry name" value="Zinc finger, BED domain-containing"/>
    <property type="match status" value="1"/>
</dbReference>
<reference evidence="1" key="1">
    <citation type="submission" date="2021-02" db="EMBL/GenBank/DDBJ databases">
        <authorList>
            <person name="Nowell W R."/>
        </authorList>
    </citation>
    <scope>NUCLEOTIDE SEQUENCE</scope>
</reference>
<dbReference type="SUPFAM" id="SSF140996">
    <property type="entry name" value="Hermes dimerisation domain"/>
    <property type="match status" value="1"/>
</dbReference>
<dbReference type="SUPFAM" id="SSF53098">
    <property type="entry name" value="Ribonuclease H-like"/>
    <property type="match status" value="1"/>
</dbReference>
<dbReference type="AlphaFoldDB" id="A0A820DDN1"/>
<name>A0A820DDN1_9BILA</name>